<dbReference type="Proteomes" id="UP001056500">
    <property type="component" value="Chromosome"/>
</dbReference>
<dbReference type="InterPro" id="IPR025662">
    <property type="entry name" value="Sigma_54_int_dom_ATP-bd_1"/>
</dbReference>
<organism evidence="7 8">
    <name type="scientific">Brevibacillus ruminantium</name>
    <dbReference type="NCBI Taxonomy" id="2950604"/>
    <lineage>
        <taxon>Bacteria</taxon>
        <taxon>Bacillati</taxon>
        <taxon>Bacillota</taxon>
        <taxon>Bacilli</taxon>
        <taxon>Bacillales</taxon>
        <taxon>Paenibacillaceae</taxon>
        <taxon>Brevibacillus</taxon>
    </lineage>
</organism>
<reference evidence="7" key="1">
    <citation type="submission" date="2022-06" db="EMBL/GenBank/DDBJ databases">
        <title>Genome sequencing of Brevibacillus sp. BB3-R1.</title>
        <authorList>
            <person name="Heo J."/>
            <person name="Lee D."/>
            <person name="Won M."/>
            <person name="Han B.-H."/>
            <person name="Hong S.-B."/>
            <person name="Kwon S.-W."/>
        </authorList>
    </citation>
    <scope>NUCLEOTIDE SEQUENCE</scope>
    <source>
        <strain evidence="7">BB3-R1</strain>
    </source>
</reference>
<dbReference type="SMART" id="SM00382">
    <property type="entry name" value="AAA"/>
    <property type="match status" value="1"/>
</dbReference>
<evidence type="ECO:0000256" key="4">
    <source>
        <dbReference type="ARBA" id="ARBA00023125"/>
    </source>
</evidence>
<sequence length="575" mass="64997">MTRLHNIGEAVRHLLAAMKPLVHFDLSVVDDSRMRIAGTGRYEQYVGLKLPEESAFYHVIRNNSPLIIFNPLEHQVCQTCTVRNICLKEVSIIYPIQIDNEAIGAISIAEFSEEAKDKLIHMETELLAFMKNLSDFIAAKVKEAEKQKRMDAILNTVKEGIVLTDAAGTILMSNQHMEQAGARAGKPLSTLLPAYVAEKLLKADKPIEDWPYEHEDGGFWETYWITVKNVQPDNSHSDLLFLFREQEARDRNTRDSDRTDIHTVHLEQIKGKSAVFEEAKRIAASASRASSNVLIQGESGTGKELFARAIHQMSDRSSGPFIAVNCAAIPENLLESELFGFEEGAFTGARKGGKPGKFEMAQNGTLFLDEIGDLSLHLQPKLLRVIEYNKVERVGSVKPIDLNVRLIAATNQNLERMIAEGRFREDLYYRLNVIQLPLPPLRKRREDVMPLSRFFLQKFNRIFGKKIETFTEQAEQMLLLYQWPGNVRELENAIEYAVHVEQTDSIEAASLPAKLRAAASPQTGQGADCNLKQLERATIQRLLHQYGDHLEGKAMVAKQMGISLSTLYRRLREMK</sequence>
<dbReference type="Gene3D" id="3.30.450.20">
    <property type="entry name" value="PAS domain"/>
    <property type="match status" value="1"/>
</dbReference>
<dbReference type="Gene3D" id="1.10.8.60">
    <property type="match status" value="1"/>
</dbReference>
<keyword evidence="1" id="KW-0547">Nucleotide-binding</keyword>
<evidence type="ECO:0000256" key="1">
    <source>
        <dbReference type="ARBA" id="ARBA00022741"/>
    </source>
</evidence>
<dbReference type="PANTHER" id="PTHR32071">
    <property type="entry name" value="TRANSCRIPTIONAL REGULATORY PROTEIN"/>
    <property type="match status" value="1"/>
</dbReference>
<protein>
    <submittedName>
        <fullName evidence="7">Sigma 54-interacting transcriptional regulator</fullName>
    </submittedName>
</protein>
<feature type="domain" description="Sigma-54 factor interaction" evidence="6">
    <location>
        <begin position="269"/>
        <end position="499"/>
    </location>
</feature>
<gene>
    <name evidence="7" type="ORF">NDK47_26760</name>
</gene>
<dbReference type="EMBL" id="CP098755">
    <property type="protein sequence ID" value="USG65656.1"/>
    <property type="molecule type" value="Genomic_DNA"/>
</dbReference>
<proteinExistence type="predicted"/>
<dbReference type="PROSITE" id="PS00675">
    <property type="entry name" value="SIGMA54_INTERACT_1"/>
    <property type="match status" value="1"/>
</dbReference>
<dbReference type="InterPro" id="IPR058031">
    <property type="entry name" value="AAA_lid_NorR"/>
</dbReference>
<evidence type="ECO:0000256" key="5">
    <source>
        <dbReference type="ARBA" id="ARBA00023163"/>
    </source>
</evidence>
<dbReference type="PROSITE" id="PS00688">
    <property type="entry name" value="SIGMA54_INTERACT_3"/>
    <property type="match status" value="1"/>
</dbReference>
<dbReference type="InterPro" id="IPR025943">
    <property type="entry name" value="Sigma_54_int_dom_ATP-bd_2"/>
</dbReference>
<dbReference type="SUPFAM" id="SSF46689">
    <property type="entry name" value="Homeodomain-like"/>
    <property type="match status" value="1"/>
</dbReference>
<dbReference type="InterPro" id="IPR027417">
    <property type="entry name" value="P-loop_NTPase"/>
</dbReference>
<evidence type="ECO:0000259" key="6">
    <source>
        <dbReference type="PROSITE" id="PS50045"/>
    </source>
</evidence>
<dbReference type="PROSITE" id="PS00676">
    <property type="entry name" value="SIGMA54_INTERACT_2"/>
    <property type="match status" value="1"/>
</dbReference>
<keyword evidence="2" id="KW-0067">ATP-binding</keyword>
<dbReference type="Pfam" id="PF00158">
    <property type="entry name" value="Sigma54_activat"/>
    <property type="match status" value="1"/>
</dbReference>
<dbReference type="Pfam" id="PF25601">
    <property type="entry name" value="AAA_lid_14"/>
    <property type="match status" value="1"/>
</dbReference>
<accession>A0ABY4WFP9</accession>
<dbReference type="InterPro" id="IPR009057">
    <property type="entry name" value="Homeodomain-like_sf"/>
</dbReference>
<dbReference type="Gene3D" id="1.10.10.60">
    <property type="entry name" value="Homeodomain-like"/>
    <property type="match status" value="1"/>
</dbReference>
<keyword evidence="4" id="KW-0238">DNA-binding</keyword>
<dbReference type="InterPro" id="IPR025944">
    <property type="entry name" value="Sigma_54_int_dom_CS"/>
</dbReference>
<dbReference type="PROSITE" id="PS50045">
    <property type="entry name" value="SIGMA54_INTERACT_4"/>
    <property type="match status" value="1"/>
</dbReference>
<name>A0ABY4WFP9_9BACL</name>
<evidence type="ECO:0000256" key="3">
    <source>
        <dbReference type="ARBA" id="ARBA00023015"/>
    </source>
</evidence>
<dbReference type="InterPro" id="IPR002078">
    <property type="entry name" value="Sigma_54_int"/>
</dbReference>
<evidence type="ECO:0000313" key="8">
    <source>
        <dbReference type="Proteomes" id="UP001056500"/>
    </source>
</evidence>
<dbReference type="PANTHER" id="PTHR32071:SF57">
    <property type="entry name" value="C4-DICARBOXYLATE TRANSPORT TRANSCRIPTIONAL REGULATORY PROTEIN DCTD"/>
    <property type="match status" value="1"/>
</dbReference>
<dbReference type="SUPFAM" id="SSF52540">
    <property type="entry name" value="P-loop containing nucleoside triphosphate hydrolases"/>
    <property type="match status" value="1"/>
</dbReference>
<dbReference type="Gene3D" id="3.40.50.300">
    <property type="entry name" value="P-loop containing nucleotide triphosphate hydrolases"/>
    <property type="match status" value="1"/>
</dbReference>
<evidence type="ECO:0000313" key="7">
    <source>
        <dbReference type="EMBL" id="USG65656.1"/>
    </source>
</evidence>
<keyword evidence="3" id="KW-0805">Transcription regulation</keyword>
<evidence type="ECO:0000256" key="2">
    <source>
        <dbReference type="ARBA" id="ARBA00022840"/>
    </source>
</evidence>
<dbReference type="RefSeq" id="WP_251872743.1">
    <property type="nucleotide sequence ID" value="NZ_CP098755.1"/>
</dbReference>
<keyword evidence="5" id="KW-0804">Transcription</keyword>
<dbReference type="InterPro" id="IPR003593">
    <property type="entry name" value="AAA+_ATPase"/>
</dbReference>
<keyword evidence="8" id="KW-1185">Reference proteome</keyword>
<dbReference type="CDD" id="cd00009">
    <property type="entry name" value="AAA"/>
    <property type="match status" value="1"/>
</dbReference>